<gene>
    <name evidence="1" type="ORF">ADK38_46630</name>
</gene>
<sequence>MTALFSRGKGRRAAAAVGAVTLGLVALTACDKPTPLATVTVGSTSVSSEATDGCFGDGKALDKSVMEKCLSKKDGKTVKVGAGEKVRIGVEPKIADTGWVVVAGGPVMPEPTNNTYRTFDTDTLFTQKNQMGQATLMDKVTVTVIELNKGEAKGMWHFNLERDGS</sequence>
<dbReference type="Proteomes" id="UP000037020">
    <property type="component" value="Unassembled WGS sequence"/>
</dbReference>
<evidence type="ECO:0000313" key="2">
    <source>
        <dbReference type="Proteomes" id="UP000037020"/>
    </source>
</evidence>
<protein>
    <submittedName>
        <fullName evidence="1">Lipoprotein</fullName>
    </submittedName>
</protein>
<dbReference type="EMBL" id="LGUT01004651">
    <property type="protein sequence ID" value="KOG42371.1"/>
    <property type="molecule type" value="Genomic_DNA"/>
</dbReference>
<name>A0ABR5IR77_9ACTN</name>
<comment type="caution">
    <text evidence="1">The sequence shown here is derived from an EMBL/GenBank/DDBJ whole genome shotgun (WGS) entry which is preliminary data.</text>
</comment>
<evidence type="ECO:0000313" key="1">
    <source>
        <dbReference type="EMBL" id="KOG42371.1"/>
    </source>
</evidence>
<reference evidence="1 2" key="1">
    <citation type="submission" date="2015-07" db="EMBL/GenBank/DDBJ databases">
        <authorList>
            <person name="Ju K.-S."/>
            <person name="Doroghazi J.R."/>
            <person name="Metcalf W.W."/>
        </authorList>
    </citation>
    <scope>NUCLEOTIDE SEQUENCE [LARGE SCALE GENOMIC DNA]</scope>
    <source>
        <strain evidence="1 2">NRRL B-3589</strain>
    </source>
</reference>
<keyword evidence="2" id="KW-1185">Reference proteome</keyword>
<accession>A0ABR5IR77</accession>
<dbReference type="RefSeq" id="WP_030881029.1">
    <property type="nucleotide sequence ID" value="NZ_JBIRHZ010000009.1"/>
</dbReference>
<dbReference type="PROSITE" id="PS51257">
    <property type="entry name" value="PROKAR_LIPOPROTEIN"/>
    <property type="match status" value="1"/>
</dbReference>
<proteinExistence type="predicted"/>
<organism evidence="1 2">
    <name type="scientific">Streptomyces varsoviensis</name>
    <dbReference type="NCBI Taxonomy" id="67373"/>
    <lineage>
        <taxon>Bacteria</taxon>
        <taxon>Bacillati</taxon>
        <taxon>Actinomycetota</taxon>
        <taxon>Actinomycetes</taxon>
        <taxon>Kitasatosporales</taxon>
        <taxon>Streptomycetaceae</taxon>
        <taxon>Streptomyces</taxon>
    </lineage>
</organism>
<keyword evidence="1" id="KW-0449">Lipoprotein</keyword>